<feature type="compositionally biased region" description="Low complexity" evidence="1">
    <location>
        <begin position="12"/>
        <end position="25"/>
    </location>
</feature>
<accession>A0AAE0N5V8</accession>
<dbReference type="EMBL" id="JAULSW010000008">
    <property type="protein sequence ID" value="KAK3371952.1"/>
    <property type="molecule type" value="Genomic_DNA"/>
</dbReference>
<feature type="region of interest" description="Disordered" evidence="1">
    <location>
        <begin position="145"/>
        <end position="180"/>
    </location>
</feature>
<feature type="region of interest" description="Disordered" evidence="1">
    <location>
        <begin position="313"/>
        <end position="332"/>
    </location>
</feature>
<feature type="region of interest" description="Disordered" evidence="1">
    <location>
        <begin position="1"/>
        <end position="61"/>
    </location>
</feature>
<keyword evidence="3" id="KW-1185">Reference proteome</keyword>
<feature type="compositionally biased region" description="Basic and acidic residues" evidence="1">
    <location>
        <begin position="313"/>
        <end position="326"/>
    </location>
</feature>
<dbReference type="Proteomes" id="UP001285441">
    <property type="component" value="Unassembled WGS sequence"/>
</dbReference>
<feature type="region of interest" description="Disordered" evidence="1">
    <location>
        <begin position="78"/>
        <end position="99"/>
    </location>
</feature>
<comment type="caution">
    <text evidence="2">The sequence shown here is derived from an EMBL/GenBank/DDBJ whole genome shotgun (WGS) entry which is preliminary data.</text>
</comment>
<sequence length="355" mass="41559">MAPRTRAQRQHTSTTRTSVNTTTDSAPSLPDCESPDDDDRGPSRSINKPGEEDAREEELEKVPRLVHAQVLGCRMRVPLTYDPDTYDPDRPVPWTPEPEPYDAETYAAWGRKHFGEEWCKLREAMLREGNIYRVLPRVQPPRTASTAPIYYDDSDLSGISTFPHTPEPRESSPPLPDDPWESLEYERKRYGWSEEEYQWERIFRNEKRIDWARPRHENQEGGRQREKELEDIEKVRYIPGTEYISGEYERRMKKFNLRAEGWTQEQVDAEDRRIVAVRVAYAEEKPQKIFRENKPMTERLVYRFEVAGVSRERQEELAQEAGHELASETEEIEAEEISWKAYGLDGNRAGRGPET</sequence>
<evidence type="ECO:0000256" key="1">
    <source>
        <dbReference type="SAM" id="MobiDB-lite"/>
    </source>
</evidence>
<dbReference type="AlphaFoldDB" id="A0AAE0N5V8"/>
<evidence type="ECO:0000313" key="2">
    <source>
        <dbReference type="EMBL" id="KAK3371952.1"/>
    </source>
</evidence>
<reference evidence="2" key="1">
    <citation type="journal article" date="2023" name="Mol. Phylogenet. Evol.">
        <title>Genome-scale phylogeny and comparative genomics of the fungal order Sordariales.</title>
        <authorList>
            <person name="Hensen N."/>
            <person name="Bonometti L."/>
            <person name="Westerberg I."/>
            <person name="Brannstrom I.O."/>
            <person name="Guillou S."/>
            <person name="Cros-Aarteil S."/>
            <person name="Calhoun S."/>
            <person name="Haridas S."/>
            <person name="Kuo A."/>
            <person name="Mondo S."/>
            <person name="Pangilinan J."/>
            <person name="Riley R."/>
            <person name="LaButti K."/>
            <person name="Andreopoulos B."/>
            <person name="Lipzen A."/>
            <person name="Chen C."/>
            <person name="Yan M."/>
            <person name="Daum C."/>
            <person name="Ng V."/>
            <person name="Clum A."/>
            <person name="Steindorff A."/>
            <person name="Ohm R.A."/>
            <person name="Martin F."/>
            <person name="Silar P."/>
            <person name="Natvig D.O."/>
            <person name="Lalanne C."/>
            <person name="Gautier V."/>
            <person name="Ament-Velasquez S.L."/>
            <person name="Kruys A."/>
            <person name="Hutchinson M.I."/>
            <person name="Powell A.J."/>
            <person name="Barry K."/>
            <person name="Miller A.N."/>
            <person name="Grigoriev I.V."/>
            <person name="Debuchy R."/>
            <person name="Gladieux P."/>
            <person name="Hiltunen Thoren M."/>
            <person name="Johannesson H."/>
        </authorList>
    </citation>
    <scope>NUCLEOTIDE SEQUENCE</scope>
    <source>
        <strain evidence="2">CBS 232.78</strain>
    </source>
</reference>
<protein>
    <submittedName>
        <fullName evidence="2">Uncharacterized protein</fullName>
    </submittedName>
</protein>
<evidence type="ECO:0000313" key="3">
    <source>
        <dbReference type="Proteomes" id="UP001285441"/>
    </source>
</evidence>
<organism evidence="2 3">
    <name type="scientific">Podospora didyma</name>
    <dbReference type="NCBI Taxonomy" id="330526"/>
    <lineage>
        <taxon>Eukaryota</taxon>
        <taxon>Fungi</taxon>
        <taxon>Dikarya</taxon>
        <taxon>Ascomycota</taxon>
        <taxon>Pezizomycotina</taxon>
        <taxon>Sordariomycetes</taxon>
        <taxon>Sordariomycetidae</taxon>
        <taxon>Sordariales</taxon>
        <taxon>Podosporaceae</taxon>
        <taxon>Podospora</taxon>
    </lineage>
</organism>
<gene>
    <name evidence="2" type="ORF">B0H63DRAFT_513484</name>
</gene>
<proteinExistence type="predicted"/>
<name>A0AAE0N5V8_9PEZI</name>
<reference evidence="2" key="2">
    <citation type="submission" date="2023-06" db="EMBL/GenBank/DDBJ databases">
        <authorList>
            <consortium name="Lawrence Berkeley National Laboratory"/>
            <person name="Haridas S."/>
            <person name="Hensen N."/>
            <person name="Bonometti L."/>
            <person name="Westerberg I."/>
            <person name="Brannstrom I.O."/>
            <person name="Guillou S."/>
            <person name="Cros-Aarteil S."/>
            <person name="Calhoun S."/>
            <person name="Kuo A."/>
            <person name="Mondo S."/>
            <person name="Pangilinan J."/>
            <person name="Riley R."/>
            <person name="LaButti K."/>
            <person name="Andreopoulos B."/>
            <person name="Lipzen A."/>
            <person name="Chen C."/>
            <person name="Yanf M."/>
            <person name="Daum C."/>
            <person name="Ng V."/>
            <person name="Clum A."/>
            <person name="Steindorff A."/>
            <person name="Ohm R."/>
            <person name="Martin F."/>
            <person name="Silar P."/>
            <person name="Natvig D."/>
            <person name="Lalanne C."/>
            <person name="Gautier V."/>
            <person name="Ament-velasquez S.L."/>
            <person name="Kruys A."/>
            <person name="Hutchinson M.I."/>
            <person name="Powell A.J."/>
            <person name="Barry K."/>
            <person name="Miller A.N."/>
            <person name="Grigoriev I.V."/>
            <person name="Debuchy R."/>
            <person name="Gladieux P."/>
            <person name="Thoren M.H."/>
            <person name="Johannesson H."/>
        </authorList>
    </citation>
    <scope>NUCLEOTIDE SEQUENCE</scope>
    <source>
        <strain evidence="2">CBS 232.78</strain>
    </source>
</reference>